<dbReference type="RefSeq" id="WP_211601354.1">
    <property type="nucleotide sequence ID" value="NZ_JAGSNF010000003.1"/>
</dbReference>
<proteinExistence type="predicted"/>
<dbReference type="AlphaFoldDB" id="A0A941D4Z3"/>
<protein>
    <submittedName>
        <fullName evidence="1">ABC transporter substrate-binding protein</fullName>
    </submittedName>
</protein>
<dbReference type="SUPFAM" id="SSF53850">
    <property type="entry name" value="Periplasmic binding protein-like II"/>
    <property type="match status" value="1"/>
</dbReference>
<dbReference type="PROSITE" id="PS51318">
    <property type="entry name" value="TAT"/>
    <property type="match status" value="1"/>
</dbReference>
<dbReference type="PANTHER" id="PTHR43649:SF30">
    <property type="entry name" value="ABC TRANSPORTER SUBSTRATE-BINDING PROTEIN"/>
    <property type="match status" value="1"/>
</dbReference>
<dbReference type="Proteomes" id="UP000677016">
    <property type="component" value="Unassembled WGS sequence"/>
</dbReference>
<dbReference type="InterPro" id="IPR050490">
    <property type="entry name" value="Bact_solute-bd_prot1"/>
</dbReference>
<sequence length="432" mass="45849">MNSFTRRGFLGLTGAAGVAGLSACAGTGTGVGGGESSGGASNTIEFWSNHPGTSKAVEQQIIDAFTEANPDLTVKLVDAGANYEEVAQKFNASLAGGAQPDVIVASDVTWFNFALNDQLSPLDDLLSEAGVDTSDYVDALYGDYLYDGAHFALPYARSTPLFYYNKELWSKAGLPDRGPETWEEFEEWSADLKAAVGADASAMQLADGSNYLDWYFQNMAWHFGGGYSREWTPTFSDPATVEAGTFLQRLSQDGVVTYNATPAASFSAGIAGCILESTGSLGGISTDAQFEVGTAFLPGTDNCPTGGAGVAIPANISDERKANAVKFVEFLTNPENTVLFTQATGYMPVRKSATELPEEQTYLEENPNARTAIDQLSATRSQDNARVLVPGGGLRIGTGLDQVAQGEDVATVFERLDAETQQAFENQIEPKL</sequence>
<dbReference type="InterPro" id="IPR006059">
    <property type="entry name" value="SBP"/>
</dbReference>
<evidence type="ECO:0000313" key="1">
    <source>
        <dbReference type="EMBL" id="MBR7742194.1"/>
    </source>
</evidence>
<evidence type="ECO:0000313" key="2">
    <source>
        <dbReference type="Proteomes" id="UP000677016"/>
    </source>
</evidence>
<reference evidence="1" key="1">
    <citation type="submission" date="2021-04" db="EMBL/GenBank/DDBJ databases">
        <title>Phycicoccus avicenniae sp. nov., a novel endophytic actinomycetes isolated from branch of Avicennia mariana.</title>
        <authorList>
            <person name="Tuo L."/>
        </authorList>
    </citation>
    <scope>NUCLEOTIDE SEQUENCE</scope>
    <source>
        <strain evidence="1">BSK3Z-2</strain>
    </source>
</reference>
<dbReference type="EMBL" id="JAGSNF010000003">
    <property type="protein sequence ID" value="MBR7742194.1"/>
    <property type="molecule type" value="Genomic_DNA"/>
</dbReference>
<comment type="caution">
    <text evidence="1">The sequence shown here is derived from an EMBL/GenBank/DDBJ whole genome shotgun (WGS) entry which is preliminary data.</text>
</comment>
<keyword evidence="2" id="KW-1185">Reference proteome</keyword>
<dbReference type="PROSITE" id="PS51257">
    <property type="entry name" value="PROKAR_LIPOPROTEIN"/>
    <property type="match status" value="1"/>
</dbReference>
<dbReference type="Pfam" id="PF13416">
    <property type="entry name" value="SBP_bac_8"/>
    <property type="match status" value="1"/>
</dbReference>
<dbReference type="InterPro" id="IPR006311">
    <property type="entry name" value="TAT_signal"/>
</dbReference>
<dbReference type="CDD" id="cd14748">
    <property type="entry name" value="PBP2_UgpB"/>
    <property type="match status" value="1"/>
</dbReference>
<organism evidence="1 2">
    <name type="scientific">Phycicoccus avicenniae</name>
    <dbReference type="NCBI Taxonomy" id="2828860"/>
    <lineage>
        <taxon>Bacteria</taxon>
        <taxon>Bacillati</taxon>
        <taxon>Actinomycetota</taxon>
        <taxon>Actinomycetes</taxon>
        <taxon>Micrococcales</taxon>
        <taxon>Intrasporangiaceae</taxon>
        <taxon>Phycicoccus</taxon>
    </lineage>
</organism>
<dbReference type="PANTHER" id="PTHR43649">
    <property type="entry name" value="ARABINOSE-BINDING PROTEIN-RELATED"/>
    <property type="match status" value="1"/>
</dbReference>
<accession>A0A941D4Z3</accession>
<gene>
    <name evidence="1" type="ORF">KC207_02660</name>
</gene>
<dbReference type="Gene3D" id="3.40.190.10">
    <property type="entry name" value="Periplasmic binding protein-like II"/>
    <property type="match status" value="1"/>
</dbReference>
<name>A0A941D4Z3_9MICO</name>